<feature type="domain" description="DUF559" evidence="1">
    <location>
        <begin position="70"/>
        <end position="154"/>
    </location>
</feature>
<dbReference type="InterPro" id="IPR007569">
    <property type="entry name" value="DUF559"/>
</dbReference>
<dbReference type="SUPFAM" id="SSF52980">
    <property type="entry name" value="Restriction endonuclease-like"/>
    <property type="match status" value="1"/>
</dbReference>
<gene>
    <name evidence="2" type="ORF">Q9S71_00270</name>
</gene>
<dbReference type="Gene3D" id="3.40.960.10">
    <property type="entry name" value="VSR Endonuclease"/>
    <property type="match status" value="1"/>
</dbReference>
<dbReference type="InterPro" id="IPR011335">
    <property type="entry name" value="Restrct_endonuc-II-like"/>
</dbReference>
<name>A0ABU3G621_9MICO</name>
<organism evidence="2 3">
    <name type="scientific">Microbacterium gawkjiense</name>
    <dbReference type="NCBI Taxonomy" id="3067309"/>
    <lineage>
        <taxon>Bacteria</taxon>
        <taxon>Bacillati</taxon>
        <taxon>Actinomycetota</taxon>
        <taxon>Actinomycetes</taxon>
        <taxon>Micrococcales</taxon>
        <taxon>Microbacteriaceae</taxon>
        <taxon>Microbacterium</taxon>
    </lineage>
</organism>
<dbReference type="RefSeq" id="WP_311861640.1">
    <property type="nucleotide sequence ID" value="NZ_JAUZVV010000001.1"/>
</dbReference>
<dbReference type="Proteomes" id="UP001251849">
    <property type="component" value="Unassembled WGS sequence"/>
</dbReference>
<keyword evidence="3" id="KW-1185">Reference proteome</keyword>
<sequence length="166" mass="18561">MVSVVHALIQSVRCLGAEGFFAAFESAWHLGLLTGSDRALVRQGIPARFRHLVDIARPDAESGIESLLRLRLSRLGIRLESQVLVAGVGRVDFVLAGRIILEVDGRLNHDGPAQRHRDLVRDAEAAAAGYETLRFDYALIVHDWPRVERAILGTLARSRRRMHEQR</sequence>
<dbReference type="Pfam" id="PF04480">
    <property type="entry name" value="DUF559"/>
    <property type="match status" value="1"/>
</dbReference>
<evidence type="ECO:0000313" key="3">
    <source>
        <dbReference type="Proteomes" id="UP001251849"/>
    </source>
</evidence>
<evidence type="ECO:0000259" key="1">
    <source>
        <dbReference type="Pfam" id="PF04480"/>
    </source>
</evidence>
<proteinExistence type="predicted"/>
<protein>
    <submittedName>
        <fullName evidence="2">DUF559 domain-containing protein</fullName>
    </submittedName>
</protein>
<reference evidence="2 3" key="1">
    <citation type="submission" date="2023-08" db="EMBL/GenBank/DDBJ databases">
        <title>Microbacterium aquilitoris sp. nov. and Microbacterium gwkjibeachense sp. nov., isolated from beach.</title>
        <authorList>
            <person name="Lee S.D."/>
            <person name="Yang H."/>
            <person name="Kim I."/>
        </authorList>
    </citation>
    <scope>NUCLEOTIDE SEQUENCE [LARGE SCALE GENOMIC DNA]</scope>
    <source>
        <strain evidence="2 3">KSW4-11</strain>
    </source>
</reference>
<accession>A0ABU3G621</accession>
<evidence type="ECO:0000313" key="2">
    <source>
        <dbReference type="EMBL" id="MDT3315251.1"/>
    </source>
</evidence>
<comment type="caution">
    <text evidence="2">The sequence shown here is derived from an EMBL/GenBank/DDBJ whole genome shotgun (WGS) entry which is preliminary data.</text>
</comment>
<dbReference type="EMBL" id="JAUZVV010000001">
    <property type="protein sequence ID" value="MDT3315251.1"/>
    <property type="molecule type" value="Genomic_DNA"/>
</dbReference>